<evidence type="ECO:0008006" key="4">
    <source>
        <dbReference type="Google" id="ProtNLM"/>
    </source>
</evidence>
<reference evidence="3" key="1">
    <citation type="journal article" date="2019" name="Int. J. Syst. Evol. Microbiol.">
        <title>The Global Catalogue of Microorganisms (GCM) 10K type strain sequencing project: providing services to taxonomists for standard genome sequencing and annotation.</title>
        <authorList>
            <consortium name="The Broad Institute Genomics Platform"/>
            <consortium name="The Broad Institute Genome Sequencing Center for Infectious Disease"/>
            <person name="Wu L."/>
            <person name="Ma J."/>
        </authorList>
    </citation>
    <scope>NUCLEOTIDE SEQUENCE [LARGE SCALE GENOMIC DNA]</scope>
    <source>
        <strain evidence="3">IBRC-M 10987</strain>
    </source>
</reference>
<keyword evidence="1" id="KW-1133">Transmembrane helix</keyword>
<evidence type="ECO:0000313" key="3">
    <source>
        <dbReference type="Proteomes" id="UP001595715"/>
    </source>
</evidence>
<evidence type="ECO:0000256" key="1">
    <source>
        <dbReference type="SAM" id="Phobius"/>
    </source>
</evidence>
<proteinExistence type="predicted"/>
<comment type="caution">
    <text evidence="2">The sequence shown here is derived from an EMBL/GenBank/DDBJ whole genome shotgun (WGS) entry which is preliminary data.</text>
</comment>
<feature type="transmembrane region" description="Helical" evidence="1">
    <location>
        <begin position="258"/>
        <end position="281"/>
    </location>
</feature>
<gene>
    <name evidence="2" type="ORF">ACFOZ8_31535</name>
</gene>
<evidence type="ECO:0000313" key="2">
    <source>
        <dbReference type="EMBL" id="MFC4104162.1"/>
    </source>
</evidence>
<dbReference type="Proteomes" id="UP001595715">
    <property type="component" value="Unassembled WGS sequence"/>
</dbReference>
<dbReference type="RefSeq" id="WP_377722701.1">
    <property type="nucleotide sequence ID" value="NZ_JBHSAM010000036.1"/>
</dbReference>
<dbReference type="EMBL" id="JBHSAM010000036">
    <property type="protein sequence ID" value="MFC4104162.1"/>
    <property type="molecule type" value="Genomic_DNA"/>
</dbReference>
<keyword evidence="1" id="KW-0472">Membrane</keyword>
<accession>A0ABV8KE50</accession>
<keyword evidence="3" id="KW-1185">Reference proteome</keyword>
<sequence>MFKWRWWVTGWAVLLLLFSAPPIVAMGVEYAASAKVRNHFEIDRIYVNSAQPGDVEVLRDGTGMPIPGFSLRNSLIREGVTVVISNLVEYELQLAPLSDEAVAYVREYRWKGQSIRVTDRFSTGGVTRDSRAQSALQMTINGTDWSSASLAEVRPAYLDENRYHGYFGMLLVREEGEERLVLVQRVDGVGFNFKPDTLAWRMVDVHADGTVTEKHVAYGEWGDEPELANYVNQSNASPVSVGYRSGILQVWPSLFFPILYPFASAGVGLLMLVMVGLSLPFRRRESRERMME</sequence>
<name>A0ABV8KE50_9BACL</name>
<protein>
    <recommendedName>
        <fullName evidence="4">DUF3068 domain-containing protein</fullName>
    </recommendedName>
</protein>
<keyword evidence="1" id="KW-0812">Transmembrane</keyword>
<organism evidence="2 3">
    <name type="scientific">Paenibacillus xanthanilyticus</name>
    <dbReference type="NCBI Taxonomy" id="1783531"/>
    <lineage>
        <taxon>Bacteria</taxon>
        <taxon>Bacillati</taxon>
        <taxon>Bacillota</taxon>
        <taxon>Bacilli</taxon>
        <taxon>Bacillales</taxon>
        <taxon>Paenibacillaceae</taxon>
        <taxon>Paenibacillus</taxon>
    </lineage>
</organism>